<comment type="caution">
    <text evidence="1">The sequence shown here is derived from an EMBL/GenBank/DDBJ whole genome shotgun (WGS) entry which is preliminary data.</text>
</comment>
<dbReference type="EMBL" id="VDMD01000065">
    <property type="protein sequence ID" value="TRM56603.1"/>
    <property type="molecule type" value="Genomic_DNA"/>
</dbReference>
<gene>
    <name evidence="1" type="ORF">BD626DRAFT_245655</name>
</gene>
<protein>
    <submittedName>
        <fullName evidence="1">Uncharacterized protein</fullName>
    </submittedName>
</protein>
<sequence>MTCRVERSTPSPVLSPPRRLAFLADRRSPFPRFLSSLLLALPSNTSHPPHPHRPLAPSSLSIPDPFAFCSIPTRPPRSPRVLLDPHAPLNPSRIPVFLPCPRIPVPCPEVPPAPRAASPSSSSLHLLISASPPTYLYGLSVTNLCPYLCADLDFPRLRRCVRSLQPRGTTLGFESLTLTAFLQCVSGVCSVYQEFAVCIRSSSSVLSSSSAHSGFQIYACKFWLVQRFI</sequence>
<organism evidence="1 2">
    <name type="scientific">Schizophyllum amplum</name>
    <dbReference type="NCBI Taxonomy" id="97359"/>
    <lineage>
        <taxon>Eukaryota</taxon>
        <taxon>Fungi</taxon>
        <taxon>Dikarya</taxon>
        <taxon>Basidiomycota</taxon>
        <taxon>Agaricomycotina</taxon>
        <taxon>Agaricomycetes</taxon>
        <taxon>Agaricomycetidae</taxon>
        <taxon>Agaricales</taxon>
        <taxon>Schizophyllaceae</taxon>
        <taxon>Schizophyllum</taxon>
    </lineage>
</organism>
<dbReference type="Proteomes" id="UP000320762">
    <property type="component" value="Unassembled WGS sequence"/>
</dbReference>
<keyword evidence="2" id="KW-1185">Reference proteome</keyword>
<proteinExistence type="predicted"/>
<evidence type="ECO:0000313" key="1">
    <source>
        <dbReference type="EMBL" id="TRM56603.1"/>
    </source>
</evidence>
<reference evidence="1 2" key="1">
    <citation type="journal article" date="2019" name="New Phytol.">
        <title>Comparative genomics reveals unique wood-decay strategies and fruiting body development in the Schizophyllaceae.</title>
        <authorList>
            <person name="Almasi E."/>
            <person name="Sahu N."/>
            <person name="Krizsan K."/>
            <person name="Balint B."/>
            <person name="Kovacs G.M."/>
            <person name="Kiss B."/>
            <person name="Cseklye J."/>
            <person name="Drula E."/>
            <person name="Henrissat B."/>
            <person name="Nagy I."/>
            <person name="Chovatia M."/>
            <person name="Adam C."/>
            <person name="LaButti K."/>
            <person name="Lipzen A."/>
            <person name="Riley R."/>
            <person name="Grigoriev I.V."/>
            <person name="Nagy L.G."/>
        </authorList>
    </citation>
    <scope>NUCLEOTIDE SEQUENCE [LARGE SCALE GENOMIC DNA]</scope>
    <source>
        <strain evidence="1 2">NL-1724</strain>
    </source>
</reference>
<name>A0A550BVR2_9AGAR</name>
<accession>A0A550BVR2</accession>
<dbReference type="AlphaFoldDB" id="A0A550BVR2"/>
<evidence type="ECO:0000313" key="2">
    <source>
        <dbReference type="Proteomes" id="UP000320762"/>
    </source>
</evidence>